<name>A0A378TBU9_9MYCO</name>
<accession>A0A378TBU9</accession>
<protein>
    <recommendedName>
        <fullName evidence="3">REDY-like protein HapK</fullName>
    </recommendedName>
</protein>
<organism evidence="1 2">
    <name type="scientific">Mycolicibacterium tokaiense</name>
    <dbReference type="NCBI Taxonomy" id="39695"/>
    <lineage>
        <taxon>Bacteria</taxon>
        <taxon>Bacillati</taxon>
        <taxon>Actinomycetota</taxon>
        <taxon>Actinomycetes</taxon>
        <taxon>Mycobacteriales</taxon>
        <taxon>Mycobacteriaceae</taxon>
        <taxon>Mycolicibacterium</taxon>
    </lineage>
</organism>
<reference evidence="1 2" key="1">
    <citation type="submission" date="2018-06" db="EMBL/GenBank/DDBJ databases">
        <authorList>
            <consortium name="Pathogen Informatics"/>
            <person name="Doyle S."/>
        </authorList>
    </citation>
    <scope>NUCLEOTIDE SEQUENCE [LARGE SCALE GENOMIC DNA]</scope>
    <source>
        <strain evidence="1 2">NCTC10821</strain>
    </source>
</reference>
<evidence type="ECO:0000313" key="1">
    <source>
        <dbReference type="EMBL" id="STZ58100.1"/>
    </source>
</evidence>
<dbReference type="OrthoDB" id="4731620at2"/>
<evidence type="ECO:0008006" key="3">
    <source>
        <dbReference type="Google" id="ProtNLM"/>
    </source>
</evidence>
<keyword evidence="2" id="KW-1185">Reference proteome</keyword>
<sequence length="108" mass="12073">MGASDHDLVAVTMFALRPGVPWADFQRFSLELDQPACRSCAQVVSFEVYHVTSAPDGGAADVVEVLRVRDWAAWESVRDDDPSFTPVLQRFTELVDLGTLRTWFTRAV</sequence>
<gene>
    <name evidence="1" type="ORF">NCTC10821_01606</name>
</gene>
<dbReference type="EMBL" id="UGQT01000001">
    <property type="protein sequence ID" value="STZ58100.1"/>
    <property type="molecule type" value="Genomic_DNA"/>
</dbReference>
<dbReference type="Gene3D" id="3.30.70.100">
    <property type="match status" value="1"/>
</dbReference>
<dbReference type="Proteomes" id="UP000254978">
    <property type="component" value="Unassembled WGS sequence"/>
</dbReference>
<proteinExistence type="predicted"/>
<evidence type="ECO:0000313" key="2">
    <source>
        <dbReference type="Proteomes" id="UP000254978"/>
    </source>
</evidence>
<dbReference type="RefSeq" id="WP_115278064.1">
    <property type="nucleotide sequence ID" value="NZ_AP022600.1"/>
</dbReference>
<dbReference type="AlphaFoldDB" id="A0A378TBU9"/>